<evidence type="ECO:0000256" key="4">
    <source>
        <dbReference type="ARBA" id="ARBA00022833"/>
    </source>
</evidence>
<feature type="domain" description="RanBP2-type" evidence="13">
    <location>
        <begin position="121"/>
        <end position="152"/>
    </location>
</feature>
<evidence type="ECO:0000256" key="8">
    <source>
        <dbReference type="ARBA" id="ARBA00061442"/>
    </source>
</evidence>
<evidence type="ECO:0000259" key="12">
    <source>
        <dbReference type="PROSITE" id="PS50102"/>
    </source>
</evidence>
<dbReference type="GO" id="GO:0003723">
    <property type="term" value="F:RNA binding"/>
    <property type="evidence" value="ECO:0007669"/>
    <property type="project" value="UniProtKB-UniRule"/>
</dbReference>
<dbReference type="SMART" id="SM00360">
    <property type="entry name" value="RRM"/>
    <property type="match status" value="1"/>
</dbReference>
<evidence type="ECO:0000256" key="5">
    <source>
        <dbReference type="ARBA" id="ARBA00022884"/>
    </source>
</evidence>
<dbReference type="GO" id="GO:0005634">
    <property type="term" value="C:nucleus"/>
    <property type="evidence" value="ECO:0007669"/>
    <property type="project" value="UniProtKB-SubCell"/>
</dbReference>
<keyword evidence="4" id="KW-0862">Zinc</keyword>
<evidence type="ECO:0000256" key="3">
    <source>
        <dbReference type="ARBA" id="ARBA00022771"/>
    </source>
</evidence>
<comment type="function">
    <text evidence="7">TAFs are components of the transcription factor IID (TFIID) complex that is essential for mediating regulation of RNA polymerase transcription.</text>
</comment>
<keyword evidence="5 9" id="KW-0694">RNA-binding</keyword>
<evidence type="ECO:0000259" key="13">
    <source>
        <dbReference type="PROSITE" id="PS50199"/>
    </source>
</evidence>
<feature type="compositionally biased region" description="Low complexity" evidence="11">
    <location>
        <begin position="185"/>
        <end position="201"/>
    </location>
</feature>
<evidence type="ECO:0000256" key="2">
    <source>
        <dbReference type="ARBA" id="ARBA00022723"/>
    </source>
</evidence>
<feature type="compositionally biased region" description="Gly residues" evidence="11">
    <location>
        <begin position="72"/>
        <end position="102"/>
    </location>
</feature>
<dbReference type="SMART" id="SM00547">
    <property type="entry name" value="ZnF_RBZ"/>
    <property type="match status" value="1"/>
</dbReference>
<dbReference type="Gene3D" id="3.30.70.330">
    <property type="match status" value="1"/>
</dbReference>
<evidence type="ECO:0000256" key="11">
    <source>
        <dbReference type="SAM" id="MobiDB-lite"/>
    </source>
</evidence>
<dbReference type="GO" id="GO:0008270">
    <property type="term" value="F:zinc ion binding"/>
    <property type="evidence" value="ECO:0007669"/>
    <property type="project" value="UniProtKB-KW"/>
</dbReference>
<dbReference type="FunFam" id="4.10.1060.10:FF:000008">
    <property type="entry name" value="TATA-binding protein-associated factor 2N isoform X1"/>
    <property type="match status" value="1"/>
</dbReference>
<dbReference type="InterPro" id="IPR012677">
    <property type="entry name" value="Nucleotide-bd_a/b_plait_sf"/>
</dbReference>
<evidence type="ECO:0000256" key="6">
    <source>
        <dbReference type="ARBA" id="ARBA00023242"/>
    </source>
</evidence>
<feature type="region of interest" description="Disordered" evidence="11">
    <location>
        <begin position="270"/>
        <end position="322"/>
    </location>
</feature>
<dbReference type="PANTHER" id="PTHR12999">
    <property type="entry name" value="ZINC FINGER RAN-BINDING DOMAIN-CONTAINING PROTEIN 2 ZRANB2-RELATED"/>
    <property type="match status" value="1"/>
</dbReference>
<dbReference type="Gene3D" id="4.10.1060.10">
    <property type="entry name" value="Zinc finger, RanBP2-type"/>
    <property type="match status" value="1"/>
</dbReference>
<dbReference type="CDD" id="cd12280">
    <property type="entry name" value="RRM_FET"/>
    <property type="match status" value="1"/>
</dbReference>
<evidence type="ECO:0000256" key="10">
    <source>
        <dbReference type="PROSITE-ProRule" id="PRU00322"/>
    </source>
</evidence>
<evidence type="ECO:0000256" key="1">
    <source>
        <dbReference type="ARBA" id="ARBA00004123"/>
    </source>
</evidence>
<feature type="compositionally biased region" description="Gly residues" evidence="11">
    <location>
        <begin position="292"/>
        <end position="322"/>
    </location>
</feature>
<gene>
    <name evidence="14" type="ORF">LITE_LOCUS44986</name>
</gene>
<keyword evidence="15" id="KW-1185">Reference proteome</keyword>
<evidence type="ECO:0000313" key="15">
    <source>
        <dbReference type="Proteomes" id="UP001154282"/>
    </source>
</evidence>
<feature type="domain" description="RRM" evidence="12">
    <location>
        <begin position="346"/>
        <end position="437"/>
    </location>
</feature>
<keyword evidence="2" id="KW-0479">Metal-binding</keyword>
<keyword evidence="6" id="KW-0539">Nucleus</keyword>
<name>A0AAV0QU27_9ROSI</name>
<evidence type="ECO:0000256" key="9">
    <source>
        <dbReference type="PROSITE-ProRule" id="PRU00176"/>
    </source>
</evidence>
<evidence type="ECO:0000313" key="14">
    <source>
        <dbReference type="EMBL" id="CAI0549014.1"/>
    </source>
</evidence>
<protein>
    <recommendedName>
        <fullName evidence="16">Transcription initiation factor TFIID subunit 15b</fullName>
    </recommendedName>
</protein>
<dbReference type="InterPro" id="IPR000504">
    <property type="entry name" value="RRM_dom"/>
</dbReference>
<feature type="region of interest" description="Disordered" evidence="11">
    <location>
        <begin position="148"/>
        <end position="246"/>
    </location>
</feature>
<dbReference type="InterPro" id="IPR036443">
    <property type="entry name" value="Znf_RanBP2_sf"/>
</dbReference>
<dbReference type="InterPro" id="IPR001876">
    <property type="entry name" value="Znf_RanBP2"/>
</dbReference>
<comment type="subcellular location">
    <subcellularLocation>
        <location evidence="1">Nucleus</location>
    </subcellularLocation>
</comment>
<reference evidence="14" key="1">
    <citation type="submission" date="2022-08" db="EMBL/GenBank/DDBJ databases">
        <authorList>
            <person name="Gutierrez-Valencia J."/>
        </authorList>
    </citation>
    <scope>NUCLEOTIDE SEQUENCE</scope>
</reference>
<dbReference type="PROSITE" id="PS50102">
    <property type="entry name" value="RRM"/>
    <property type="match status" value="1"/>
</dbReference>
<dbReference type="PROSITE" id="PS01358">
    <property type="entry name" value="ZF_RANBP2_1"/>
    <property type="match status" value="1"/>
</dbReference>
<dbReference type="AlphaFoldDB" id="A0AAV0QU27"/>
<dbReference type="SUPFAM" id="SSF90209">
    <property type="entry name" value="Ran binding protein zinc finger-like"/>
    <property type="match status" value="1"/>
</dbReference>
<sequence length="532" mass="54503">MYTTHSRPIFNLSTLTNSRVGFSSASTREITTVTEDITGKGTSEFRSRDFQIMSGMYSQNGDSAAPPYQGGSRYGGGGNGGGRSGGRGGGGGYGGGGGGYQGRGDRGGGGRGGGRGGDSGRDGDWLCPNPGCGNLNFARRTECNKCNTPSPAGAKNDRGGGGGGNGYNRGGYSENRGGGRDDANRSGSYNSGGRSGGYESRSGGGGNRVGSYGGRGEEDGYNQVPPPAAAPAYGSGGGNYPQPPNSYGGNANYGGVNAVPPLTSYTGGPTSYPPSYGAPPMSGYGSEATGDARGGGRGGPPAGHGSSGGSRSQGGSGGYGGNDVGADAAPAIKQCDENCGDTCDNSRIYISNLPADVTVEELQELFGGIGQVGRIKQKRGYKDQWPWNIKIYTDEKGNQKGDAVLSYEDPSAAHSAGGFYNNHEMRGNKISVMMAEKTALRQPEHGYILFTIYGLPCHALILMPDKHCVDHSFSQDISFFSSSCLEAAEVVDMVGGGITTEAVLGLTGISMEGIVHGHTERESALRCGYFVL</sequence>
<keyword evidence="3 10" id="KW-0863">Zinc-finger</keyword>
<feature type="compositionally biased region" description="Gly residues" evidence="11">
    <location>
        <begin position="159"/>
        <end position="169"/>
    </location>
</feature>
<accession>A0AAV0QU27</accession>
<dbReference type="SUPFAM" id="SSF54928">
    <property type="entry name" value="RNA-binding domain, RBD"/>
    <property type="match status" value="1"/>
</dbReference>
<proteinExistence type="inferred from homology"/>
<feature type="compositionally biased region" description="Gly residues" evidence="11">
    <location>
        <begin position="202"/>
        <end position="214"/>
    </location>
</feature>
<dbReference type="InterPro" id="IPR035979">
    <property type="entry name" value="RBD_domain_sf"/>
</dbReference>
<dbReference type="EMBL" id="CAMGYJ010000010">
    <property type="protein sequence ID" value="CAI0549014.1"/>
    <property type="molecule type" value="Genomic_DNA"/>
</dbReference>
<dbReference type="Pfam" id="PF00076">
    <property type="entry name" value="RRM_1"/>
    <property type="match status" value="1"/>
</dbReference>
<dbReference type="PANTHER" id="PTHR12999:SF7">
    <property type="entry name" value="TRANSCRIPTION INITIATION FACTOR TFIID SUBUNIT 15B"/>
    <property type="match status" value="1"/>
</dbReference>
<comment type="similarity">
    <text evidence="8">Belongs to the TAF15 family.</text>
</comment>
<evidence type="ECO:0000256" key="7">
    <source>
        <dbReference type="ARBA" id="ARBA00058775"/>
    </source>
</evidence>
<dbReference type="Proteomes" id="UP001154282">
    <property type="component" value="Unassembled WGS sequence"/>
</dbReference>
<dbReference type="PROSITE" id="PS50199">
    <property type="entry name" value="ZF_RANBP2_2"/>
    <property type="match status" value="1"/>
</dbReference>
<feature type="region of interest" description="Disordered" evidence="11">
    <location>
        <begin position="56"/>
        <end position="127"/>
    </location>
</feature>
<evidence type="ECO:0008006" key="16">
    <source>
        <dbReference type="Google" id="ProtNLM"/>
    </source>
</evidence>
<comment type="caution">
    <text evidence="14">The sequence shown here is derived from an EMBL/GenBank/DDBJ whole genome shotgun (WGS) entry which is preliminary data.</text>
</comment>
<organism evidence="14 15">
    <name type="scientific">Linum tenue</name>
    <dbReference type="NCBI Taxonomy" id="586396"/>
    <lineage>
        <taxon>Eukaryota</taxon>
        <taxon>Viridiplantae</taxon>
        <taxon>Streptophyta</taxon>
        <taxon>Embryophyta</taxon>
        <taxon>Tracheophyta</taxon>
        <taxon>Spermatophyta</taxon>
        <taxon>Magnoliopsida</taxon>
        <taxon>eudicotyledons</taxon>
        <taxon>Gunneridae</taxon>
        <taxon>Pentapetalae</taxon>
        <taxon>rosids</taxon>
        <taxon>fabids</taxon>
        <taxon>Malpighiales</taxon>
        <taxon>Linaceae</taxon>
        <taxon>Linum</taxon>
    </lineage>
</organism>